<keyword evidence="4" id="KW-1185">Reference proteome</keyword>
<feature type="signal peptide" evidence="2">
    <location>
        <begin position="1"/>
        <end position="23"/>
    </location>
</feature>
<keyword evidence="1" id="KW-0472">Membrane</keyword>
<protein>
    <recommendedName>
        <fullName evidence="5">Secreted protein</fullName>
    </recommendedName>
</protein>
<keyword evidence="2" id="KW-0732">Signal</keyword>
<evidence type="ECO:0000313" key="3">
    <source>
        <dbReference type="EMBL" id="MQL99598.1"/>
    </source>
</evidence>
<name>A0A843VSD9_COLES</name>
<feature type="transmembrane region" description="Helical" evidence="1">
    <location>
        <begin position="188"/>
        <end position="211"/>
    </location>
</feature>
<proteinExistence type="predicted"/>
<evidence type="ECO:0008006" key="5">
    <source>
        <dbReference type="Google" id="ProtNLM"/>
    </source>
</evidence>
<reference evidence="3" key="1">
    <citation type="submission" date="2017-07" db="EMBL/GenBank/DDBJ databases">
        <title>Taro Niue Genome Assembly and Annotation.</title>
        <authorList>
            <person name="Atibalentja N."/>
            <person name="Keating K."/>
            <person name="Fields C.J."/>
        </authorList>
    </citation>
    <scope>NUCLEOTIDE SEQUENCE</scope>
    <source>
        <strain evidence="3">Niue_2</strain>
        <tissue evidence="3">Leaf</tissue>
    </source>
</reference>
<organism evidence="3 4">
    <name type="scientific">Colocasia esculenta</name>
    <name type="common">Wild taro</name>
    <name type="synonym">Arum esculentum</name>
    <dbReference type="NCBI Taxonomy" id="4460"/>
    <lineage>
        <taxon>Eukaryota</taxon>
        <taxon>Viridiplantae</taxon>
        <taxon>Streptophyta</taxon>
        <taxon>Embryophyta</taxon>
        <taxon>Tracheophyta</taxon>
        <taxon>Spermatophyta</taxon>
        <taxon>Magnoliopsida</taxon>
        <taxon>Liliopsida</taxon>
        <taxon>Araceae</taxon>
        <taxon>Aroideae</taxon>
        <taxon>Colocasieae</taxon>
        <taxon>Colocasia</taxon>
    </lineage>
</organism>
<dbReference type="Proteomes" id="UP000652761">
    <property type="component" value="Unassembled WGS sequence"/>
</dbReference>
<comment type="caution">
    <text evidence="3">The sequence shown here is derived from an EMBL/GenBank/DDBJ whole genome shotgun (WGS) entry which is preliminary data.</text>
</comment>
<evidence type="ECO:0000256" key="1">
    <source>
        <dbReference type="SAM" id="Phobius"/>
    </source>
</evidence>
<keyword evidence="1" id="KW-0812">Transmembrane</keyword>
<sequence>MVAVFARAAVVFILSLHVRVGVSRRLREPTCGVAFTGAGLLPVDPVEGSCLVGCSLVVGSTSLLELSRCFVCCVVPLVKRCDTCLWLLSALCRLVVNSSEVLPEFFSVGSGGGENGTLVVLVEVLPEPVCVASAICCVLSVGRLFGLRSGDVFPERLLALSVEVLPKLPCVCFVFHCSLSVEMSCRHVTVGLGVVGQGVVPLTLCLAVVLARLSS</sequence>
<accession>A0A843VSD9</accession>
<dbReference type="AlphaFoldDB" id="A0A843VSD9"/>
<evidence type="ECO:0000256" key="2">
    <source>
        <dbReference type="SAM" id="SignalP"/>
    </source>
</evidence>
<feature type="chain" id="PRO_5032822041" description="Secreted protein" evidence="2">
    <location>
        <begin position="24"/>
        <end position="215"/>
    </location>
</feature>
<keyword evidence="1" id="KW-1133">Transmembrane helix</keyword>
<gene>
    <name evidence="3" type="ORF">Taro_032317</name>
</gene>
<evidence type="ECO:0000313" key="4">
    <source>
        <dbReference type="Proteomes" id="UP000652761"/>
    </source>
</evidence>
<dbReference type="EMBL" id="NMUH01002377">
    <property type="protein sequence ID" value="MQL99598.1"/>
    <property type="molecule type" value="Genomic_DNA"/>
</dbReference>